<proteinExistence type="predicted"/>
<evidence type="ECO:0000256" key="1">
    <source>
        <dbReference type="SAM" id="MobiDB-lite"/>
    </source>
</evidence>
<dbReference type="Proteomes" id="UP000092583">
    <property type="component" value="Unassembled WGS sequence"/>
</dbReference>
<feature type="region of interest" description="Disordered" evidence="1">
    <location>
        <begin position="7"/>
        <end position="29"/>
    </location>
</feature>
<reference evidence="2 3" key="1">
    <citation type="submission" date="2013-07" db="EMBL/GenBank/DDBJ databases">
        <title>The Genome Sequence of Kwoniella mangroviensis CBS10435.</title>
        <authorList>
            <consortium name="The Broad Institute Genome Sequencing Platform"/>
            <person name="Cuomo C."/>
            <person name="Litvintseva A."/>
            <person name="Chen Y."/>
            <person name="Heitman J."/>
            <person name="Sun S."/>
            <person name="Springer D."/>
            <person name="Dromer F."/>
            <person name="Young S.K."/>
            <person name="Zeng Q."/>
            <person name="Gargeya S."/>
            <person name="Fitzgerald M."/>
            <person name="Abouelleil A."/>
            <person name="Alvarado L."/>
            <person name="Berlin A.M."/>
            <person name="Chapman S.B."/>
            <person name="Dewar J."/>
            <person name="Goldberg J."/>
            <person name="Griggs A."/>
            <person name="Gujja S."/>
            <person name="Hansen M."/>
            <person name="Howarth C."/>
            <person name="Imamovic A."/>
            <person name="Larimer J."/>
            <person name="McCowan C."/>
            <person name="Murphy C."/>
            <person name="Pearson M."/>
            <person name="Priest M."/>
            <person name="Roberts A."/>
            <person name="Saif S."/>
            <person name="Shea T."/>
            <person name="Sykes S."/>
            <person name="Wortman J."/>
            <person name="Nusbaum C."/>
            <person name="Birren B."/>
        </authorList>
    </citation>
    <scope>NUCLEOTIDE SEQUENCE [LARGE SCALE GENOMIC DNA]</scope>
    <source>
        <strain evidence="2 3">CBS 10435</strain>
    </source>
</reference>
<reference evidence="3" key="2">
    <citation type="submission" date="2013-12" db="EMBL/GenBank/DDBJ databases">
        <title>Evolution of pathogenesis and genome organization in the Tremellales.</title>
        <authorList>
            <person name="Cuomo C."/>
            <person name="Litvintseva A."/>
            <person name="Heitman J."/>
            <person name="Chen Y."/>
            <person name="Sun S."/>
            <person name="Springer D."/>
            <person name="Dromer F."/>
            <person name="Young S."/>
            <person name="Zeng Q."/>
            <person name="Chapman S."/>
            <person name="Gujja S."/>
            <person name="Saif S."/>
            <person name="Birren B."/>
        </authorList>
    </citation>
    <scope>NUCLEOTIDE SEQUENCE [LARGE SCALE GENOMIC DNA]</scope>
    <source>
        <strain evidence="3">CBS 10435</strain>
    </source>
</reference>
<organism evidence="2 3">
    <name type="scientific">Kwoniella mangroviensis CBS 10435</name>
    <dbReference type="NCBI Taxonomy" id="1331196"/>
    <lineage>
        <taxon>Eukaryota</taxon>
        <taxon>Fungi</taxon>
        <taxon>Dikarya</taxon>
        <taxon>Basidiomycota</taxon>
        <taxon>Agaricomycotina</taxon>
        <taxon>Tremellomycetes</taxon>
        <taxon>Tremellales</taxon>
        <taxon>Cryptococcaceae</taxon>
        <taxon>Kwoniella</taxon>
    </lineage>
</organism>
<gene>
    <name evidence="2" type="ORF">L486_07707</name>
</gene>
<name>A0A1B9IG63_9TREE</name>
<accession>A0A1B9IG63</accession>
<dbReference type="AlphaFoldDB" id="A0A1B9IG63"/>
<evidence type="ECO:0000313" key="3">
    <source>
        <dbReference type="Proteomes" id="UP000092583"/>
    </source>
</evidence>
<keyword evidence="3" id="KW-1185">Reference proteome</keyword>
<protein>
    <submittedName>
        <fullName evidence="2">Uncharacterized protein</fullName>
    </submittedName>
</protein>
<evidence type="ECO:0000313" key="2">
    <source>
        <dbReference type="EMBL" id="OCF54575.1"/>
    </source>
</evidence>
<sequence length="161" mass="17883">MPSIAAASSLSAYDPNGPGSFITPTDPEDPTARGWHFASYNSQTRLREALVRRNVVSDAGTMSYTMVFPVFAPNVNRIFHIPLTADTTRGSTAMRPQRDRDEWTRHNLASLGNTLMETLPWESPNTRADIHNQIQYRLGNIFPFLAAGEHSPLSHTTQGTQ</sequence>
<dbReference type="EMBL" id="KI669469">
    <property type="protein sequence ID" value="OCF54575.1"/>
    <property type="molecule type" value="Genomic_DNA"/>
</dbReference>